<feature type="compositionally biased region" description="Polar residues" evidence="2">
    <location>
        <begin position="339"/>
        <end position="352"/>
    </location>
</feature>
<feature type="compositionally biased region" description="Low complexity" evidence="2">
    <location>
        <begin position="455"/>
        <end position="470"/>
    </location>
</feature>
<feature type="region of interest" description="Disordered" evidence="2">
    <location>
        <begin position="112"/>
        <end position="214"/>
    </location>
</feature>
<evidence type="ECO:0000256" key="3">
    <source>
        <dbReference type="SAM" id="SignalP"/>
    </source>
</evidence>
<evidence type="ECO:0000313" key="5">
    <source>
        <dbReference type="Proteomes" id="UP000479000"/>
    </source>
</evidence>
<feature type="compositionally biased region" description="Low complexity" evidence="2">
    <location>
        <begin position="167"/>
        <end position="182"/>
    </location>
</feature>
<dbReference type="OrthoDB" id="6627676at2759"/>
<dbReference type="AlphaFoldDB" id="A0A6H5HL63"/>
<feature type="compositionally biased region" description="Polar residues" evidence="2">
    <location>
        <begin position="693"/>
        <end position="709"/>
    </location>
</feature>
<keyword evidence="5" id="KW-1185">Reference proteome</keyword>
<feature type="compositionally biased region" description="Polar residues" evidence="2">
    <location>
        <begin position="112"/>
        <end position="125"/>
    </location>
</feature>
<feature type="coiled-coil region" evidence="1">
    <location>
        <begin position="913"/>
        <end position="943"/>
    </location>
</feature>
<evidence type="ECO:0000256" key="2">
    <source>
        <dbReference type="SAM" id="MobiDB-lite"/>
    </source>
</evidence>
<feature type="compositionally biased region" description="Low complexity" evidence="2">
    <location>
        <begin position="751"/>
        <end position="766"/>
    </location>
</feature>
<feature type="compositionally biased region" description="Basic and acidic residues" evidence="2">
    <location>
        <begin position="220"/>
        <end position="234"/>
    </location>
</feature>
<feature type="region of interest" description="Disordered" evidence="2">
    <location>
        <begin position="327"/>
        <end position="798"/>
    </location>
</feature>
<feature type="compositionally biased region" description="Low complexity" evidence="2">
    <location>
        <begin position="394"/>
        <end position="407"/>
    </location>
</feature>
<feature type="compositionally biased region" description="Polar residues" evidence="2">
    <location>
        <begin position="607"/>
        <end position="624"/>
    </location>
</feature>
<feature type="compositionally biased region" description="Polar residues" evidence="2">
    <location>
        <begin position="767"/>
        <end position="776"/>
    </location>
</feature>
<evidence type="ECO:0000256" key="1">
    <source>
        <dbReference type="SAM" id="Coils"/>
    </source>
</evidence>
<feature type="compositionally biased region" description="Polar residues" evidence="2">
    <location>
        <begin position="563"/>
        <end position="587"/>
    </location>
</feature>
<feature type="compositionally biased region" description="Polar residues" evidence="2">
    <location>
        <begin position="436"/>
        <end position="450"/>
    </location>
</feature>
<evidence type="ECO:0000313" key="4">
    <source>
        <dbReference type="EMBL" id="CAB0014998.1"/>
    </source>
</evidence>
<feature type="compositionally biased region" description="Basic and acidic residues" evidence="2">
    <location>
        <begin position="711"/>
        <end position="724"/>
    </location>
</feature>
<name>A0A6H5HL63_9HEMI</name>
<feature type="chain" id="PRO_5026053382" evidence="3">
    <location>
        <begin position="21"/>
        <end position="1117"/>
    </location>
</feature>
<accession>A0A6H5HL63</accession>
<feature type="compositionally biased region" description="Polar residues" evidence="2">
    <location>
        <begin position="487"/>
        <end position="532"/>
    </location>
</feature>
<feature type="region of interest" description="Disordered" evidence="2">
    <location>
        <begin position="975"/>
        <end position="1008"/>
    </location>
</feature>
<proteinExistence type="predicted"/>
<sequence length="1117" mass="118434">MFQLSLKLLFLILTAGPCISQQSGGWLCADEKCSGNDPLSSLLNQKEGLLHQDFFLPRTILVKDEDLIPVVLPIDSPGPNADIKPSAPTQVIDGTTLYGVNEDAPAYLHQPTVDNRSQNSETTFPATKPPSDAPADASSNDTSTRDEGNMNTLTEPSLQKNGEELGISSTPASSISSSTPTPDVEIPKVSDASTVSDTPQSPPIGEEQSKFPANAVEKPLDGVNIKDGEPKAEKPSGGTIFGNLLSFMVDDSGEEPPDEVRERLAPAGVDGGSLVADLGKTKETKDTLVATDVQKDPTIDEVTVESVESAEIGQDAVHLADPVTLESIVKTPKKRSSPLEDTSSPPASNALKNSPVDAFNGSSTLDSTAVNDGPARGMIESNETTYSEEKMTYSVSNSSEEISSSKPMPSPAAEGVGDSSAAESDEPPQNDVKIPQNVSTGANLIDSSALQAGALNSSEELPSSNSISSPAADKVVDPSTAKPGDLPQSSLRTPQVTPSDTNPTSIDSSALQAGTSNGSVEVSSSKPTSTPVAKQLDDSSAAKPAELLQNNVESSRNKLLDADSNSTHPATDPNPQGILQSKSTSSPAAERIVESSPAKPAELPQNIAESSQANIAGETNSSSDDSAKQPIAKAEPPFKYPMAPNYVPEASTTISPESDEAKRVGRKVPSIDETSPAVDASISPEEIIAPAGSSDSNPSNRHFDSTSGPEISHEPKQSPVEHDSSQASDPGIARTESTDNLETFPAGLDQDSAVPPSDSAVPSSDPTMTSVNSEVPSSDPAFPSQPSNFDIPPTQPDLVEEQPWYSSILNLYSNLQHTFSSSSPAEDDVAAPEYRASEEPAKGDLLNIFYASIEESTAARAKLENECTQLKKEKETICIEKEILESSLQKYQRLQPSQSLDEWLDAKEVRVALLACEKRIDEFKEKEESLVKEKSTLEALEMNGDGANGVTSQFGPTTSPPPPFMMFHPQPGEFVPPPPLVPLPPSPSSRLSRPPPLGRISSPPPLRRIASPPPMVGDFTPPPPLVPYPMFMPPSASPPLPHVIQKPQPLMDGMHHRTQTGRYFKGSSASWPITELIANSKQITTSYPTSLPSWTSLEIRNPIQNRTPLPNRSPFLS</sequence>
<reference evidence="4 5" key="1">
    <citation type="submission" date="2020-02" db="EMBL/GenBank/DDBJ databases">
        <authorList>
            <person name="Ferguson B K."/>
        </authorList>
    </citation>
    <scope>NUCLEOTIDE SEQUENCE [LARGE SCALE GENOMIC DNA]</scope>
</reference>
<dbReference type="Proteomes" id="UP000479000">
    <property type="component" value="Unassembled WGS sequence"/>
</dbReference>
<protein>
    <submittedName>
        <fullName evidence="4">Uncharacterized protein</fullName>
    </submittedName>
</protein>
<feature type="compositionally biased region" description="Polar residues" evidence="2">
    <location>
        <begin position="360"/>
        <end position="370"/>
    </location>
</feature>
<keyword evidence="3" id="KW-0732">Signal</keyword>
<gene>
    <name evidence="4" type="ORF">NTEN_LOCUS19396</name>
</gene>
<organism evidence="4 5">
    <name type="scientific">Nesidiocoris tenuis</name>
    <dbReference type="NCBI Taxonomy" id="355587"/>
    <lineage>
        <taxon>Eukaryota</taxon>
        <taxon>Metazoa</taxon>
        <taxon>Ecdysozoa</taxon>
        <taxon>Arthropoda</taxon>
        <taxon>Hexapoda</taxon>
        <taxon>Insecta</taxon>
        <taxon>Pterygota</taxon>
        <taxon>Neoptera</taxon>
        <taxon>Paraneoptera</taxon>
        <taxon>Hemiptera</taxon>
        <taxon>Heteroptera</taxon>
        <taxon>Panheteroptera</taxon>
        <taxon>Cimicomorpha</taxon>
        <taxon>Miridae</taxon>
        <taxon>Dicyphina</taxon>
        <taxon>Nesidiocoris</taxon>
    </lineage>
</organism>
<dbReference type="EMBL" id="CADCXU010028260">
    <property type="protein sequence ID" value="CAB0014998.1"/>
    <property type="molecule type" value="Genomic_DNA"/>
</dbReference>
<keyword evidence="1" id="KW-0175">Coiled coil</keyword>
<feature type="region of interest" description="Disordered" evidence="2">
    <location>
        <begin position="220"/>
        <end position="239"/>
    </location>
</feature>
<feature type="signal peptide" evidence="3">
    <location>
        <begin position="1"/>
        <end position="20"/>
    </location>
</feature>
<feature type="compositionally biased region" description="Polar residues" evidence="2">
    <location>
        <begin position="149"/>
        <end position="160"/>
    </location>
</feature>
<feature type="coiled-coil region" evidence="1">
    <location>
        <begin position="853"/>
        <end position="880"/>
    </location>
</feature>